<dbReference type="AlphaFoldDB" id="A0A976G4C6"/>
<dbReference type="Proteomes" id="UP000256952">
    <property type="component" value="Chromosome CBM2613_b"/>
</dbReference>
<accession>A0A976G4C6</accession>
<evidence type="ECO:0000313" key="3">
    <source>
        <dbReference type="Proteomes" id="UP000256952"/>
    </source>
</evidence>
<dbReference type="EMBL" id="OFTH01000041">
    <property type="protein sequence ID" value="SOZ70363.1"/>
    <property type="molecule type" value="Genomic_DNA"/>
</dbReference>
<comment type="caution">
    <text evidence="2">The sequence shown here is derived from an EMBL/GenBank/DDBJ whole genome shotgun (WGS) entry which is preliminary data.</text>
</comment>
<proteinExistence type="predicted"/>
<protein>
    <submittedName>
        <fullName evidence="2">Uncharacterized protein</fullName>
    </submittedName>
</protein>
<name>A0A976G4C6_9BURK</name>
<evidence type="ECO:0000256" key="1">
    <source>
        <dbReference type="SAM" id="MobiDB-lite"/>
    </source>
</evidence>
<organism evidence="2 3">
    <name type="scientific">Cupriavidus taiwanensis</name>
    <dbReference type="NCBI Taxonomy" id="164546"/>
    <lineage>
        <taxon>Bacteria</taxon>
        <taxon>Pseudomonadati</taxon>
        <taxon>Pseudomonadota</taxon>
        <taxon>Betaproteobacteria</taxon>
        <taxon>Burkholderiales</taxon>
        <taxon>Burkholderiaceae</taxon>
        <taxon>Cupriavidus</taxon>
    </lineage>
</organism>
<feature type="region of interest" description="Disordered" evidence="1">
    <location>
        <begin position="1"/>
        <end position="24"/>
    </location>
</feature>
<evidence type="ECO:0000313" key="2">
    <source>
        <dbReference type="EMBL" id="SOZ70363.1"/>
    </source>
</evidence>
<gene>
    <name evidence="2" type="ORF">CBM2613_B160015</name>
</gene>
<feature type="compositionally biased region" description="Basic and acidic residues" evidence="1">
    <location>
        <begin position="13"/>
        <end position="24"/>
    </location>
</feature>
<sequence length="24" mass="2592">MQHLWGAATESRQPPEGKKPNGGD</sequence>
<reference evidence="2 3" key="1">
    <citation type="submission" date="2018-01" db="EMBL/GenBank/DDBJ databases">
        <authorList>
            <person name="Clerissi C."/>
        </authorList>
    </citation>
    <scope>NUCLEOTIDE SEQUENCE [LARGE SCALE GENOMIC DNA]</scope>
    <source>
        <strain evidence="2">Cupriavidus taiwanensis STM 8556</strain>
    </source>
</reference>